<dbReference type="Pfam" id="PF06841">
    <property type="entry name" value="Phage_T4_gp19"/>
    <property type="match status" value="1"/>
</dbReference>
<dbReference type="NCBIfam" id="TIGR02241">
    <property type="entry name" value="conserved hypothetical phage tail region protein"/>
    <property type="match status" value="1"/>
</dbReference>
<dbReference type="InterPro" id="IPR011747">
    <property type="entry name" value="CHP02241"/>
</dbReference>
<dbReference type="AlphaFoldDB" id="E8U3N7"/>
<dbReference type="HOGENOM" id="CLU_101335_4_0_0"/>
<name>E8U3N7_DEIML</name>
<proteinExistence type="predicted"/>
<keyword evidence="2" id="KW-1185">Reference proteome</keyword>
<reference evidence="2" key="2">
    <citation type="submission" date="2011-01" db="EMBL/GenBank/DDBJ databases">
        <title>The complete genome of Deinococcus maricopensis DSM 21211.</title>
        <authorList>
            <consortium name="US DOE Joint Genome Institute (JGI-PGF)"/>
            <person name="Lucas S."/>
            <person name="Copeland A."/>
            <person name="Lapidus A."/>
            <person name="Goodwin L."/>
            <person name="Pitluck S."/>
            <person name="Kyrpides N."/>
            <person name="Mavromatis K."/>
            <person name="Pagani I."/>
            <person name="Ivanova N."/>
            <person name="Ovchinnikova G."/>
            <person name="Zeytun A."/>
            <person name="Detter J.C."/>
            <person name="Han C."/>
            <person name="Land M."/>
            <person name="Hauser L."/>
            <person name="Markowitz V."/>
            <person name="Cheng J.-F."/>
            <person name="Hugenholtz P."/>
            <person name="Woyke T."/>
            <person name="Wu D."/>
            <person name="Pukall R."/>
            <person name="Gehrich-Schroeter G."/>
            <person name="Brambilla E."/>
            <person name="Klenk H.-P."/>
            <person name="Eisen J.A."/>
        </authorList>
    </citation>
    <scope>NUCLEOTIDE SEQUENCE [LARGE SCALE GENOMIC DNA]</scope>
    <source>
        <strain evidence="2">DSM 21211 / LMG 22137 / NRRL B-23946 / LB-34</strain>
    </source>
</reference>
<dbReference type="KEGG" id="dmr:Deima_3032"/>
<dbReference type="InterPro" id="IPR010667">
    <property type="entry name" value="Phage_T4_Gp19"/>
</dbReference>
<dbReference type="GO" id="GO:0005198">
    <property type="term" value="F:structural molecule activity"/>
    <property type="evidence" value="ECO:0007669"/>
    <property type="project" value="InterPro"/>
</dbReference>
<dbReference type="EMBL" id="CP002454">
    <property type="protein sequence ID" value="ADV68661.1"/>
    <property type="molecule type" value="Genomic_DNA"/>
</dbReference>
<protein>
    <recommendedName>
        <fullName evidence="3">Phage tail protein</fullName>
    </recommendedName>
</protein>
<organism evidence="1 2">
    <name type="scientific">Deinococcus maricopensis (strain DSM 21211 / LMG 22137 / NRRL B-23946 / LB-34)</name>
    <dbReference type="NCBI Taxonomy" id="709986"/>
    <lineage>
        <taxon>Bacteria</taxon>
        <taxon>Thermotogati</taxon>
        <taxon>Deinococcota</taxon>
        <taxon>Deinococci</taxon>
        <taxon>Deinococcales</taxon>
        <taxon>Deinococcaceae</taxon>
        <taxon>Deinococcus</taxon>
    </lineage>
</organism>
<dbReference type="Proteomes" id="UP000008635">
    <property type="component" value="Chromosome"/>
</dbReference>
<dbReference type="eggNOG" id="ENOG502ZCAY">
    <property type="taxonomic scope" value="Bacteria"/>
</dbReference>
<reference evidence="1 2" key="1">
    <citation type="journal article" date="2011" name="Stand. Genomic Sci.">
        <title>Complete genome sequence of Deinococcus maricopensis type strain (LB-34).</title>
        <authorList>
            <person name="Pukall R."/>
            <person name="Zeytun A."/>
            <person name="Lucas S."/>
            <person name="Lapidus A."/>
            <person name="Hammon N."/>
            <person name="Deshpande S."/>
            <person name="Nolan M."/>
            <person name="Cheng J.F."/>
            <person name="Pitluck S."/>
            <person name="Liolios K."/>
            <person name="Pagani I."/>
            <person name="Mikhailova N."/>
            <person name="Ivanova N."/>
            <person name="Mavromatis K."/>
            <person name="Pati A."/>
            <person name="Tapia R."/>
            <person name="Han C."/>
            <person name="Goodwin L."/>
            <person name="Chen A."/>
            <person name="Palaniappan K."/>
            <person name="Land M."/>
            <person name="Hauser L."/>
            <person name="Chang Y.J."/>
            <person name="Jeffries C.D."/>
            <person name="Brambilla E.M."/>
            <person name="Rohde M."/>
            <person name="Goker M."/>
            <person name="Detter J.C."/>
            <person name="Woyke T."/>
            <person name="Bristow J."/>
            <person name="Eisen J.A."/>
            <person name="Markowitz V."/>
            <person name="Hugenholtz P."/>
            <person name="Kyrpides N.C."/>
            <person name="Klenk H.P."/>
        </authorList>
    </citation>
    <scope>NUCLEOTIDE SEQUENCE [LARGE SCALE GENOMIC DNA]</scope>
    <source>
        <strain evidence="2">DSM 21211 / LMG 22137 / NRRL B-23946 / LB-34</strain>
    </source>
</reference>
<sequence>MTATPRKDPLVAAYFSVEFQGKVVGAFRECTGLGSESQVVEYKATDAQGRPVMIREPGTMKYNDIVLKRGITNDMDMWTWRRDVEEGKIDDARKSGTITLHNQKGEPVARWEFTRAWPSKLNGPTYDAKSNEVAVEELTITHEGYKRVQ</sequence>
<dbReference type="STRING" id="709986.Deima_3032"/>
<evidence type="ECO:0000313" key="1">
    <source>
        <dbReference type="EMBL" id="ADV68661.1"/>
    </source>
</evidence>
<gene>
    <name evidence="1" type="ordered locus">Deima_3032</name>
</gene>
<dbReference type="RefSeq" id="WP_013558164.1">
    <property type="nucleotide sequence ID" value="NC_014958.1"/>
</dbReference>
<dbReference type="OrthoDB" id="73314at2"/>
<dbReference type="PANTHER" id="PTHR38009">
    <property type="entry name" value="CONSERVED HYPOTHETICAL PHAGE TAIL PROTEIN"/>
    <property type="match status" value="1"/>
</dbReference>
<accession>E8U3N7</accession>
<dbReference type="PANTHER" id="PTHR38009:SF1">
    <property type="entry name" value="CONSERVED HYPOTHETICAL PHAGE TAIL PROTEIN"/>
    <property type="match status" value="1"/>
</dbReference>
<evidence type="ECO:0008006" key="3">
    <source>
        <dbReference type="Google" id="ProtNLM"/>
    </source>
</evidence>
<evidence type="ECO:0000313" key="2">
    <source>
        <dbReference type="Proteomes" id="UP000008635"/>
    </source>
</evidence>